<evidence type="ECO:0000313" key="2">
    <source>
        <dbReference type="Proteomes" id="UP001140453"/>
    </source>
</evidence>
<evidence type="ECO:0000313" key="1">
    <source>
        <dbReference type="EMBL" id="KAJ4386622.1"/>
    </source>
</evidence>
<dbReference type="OrthoDB" id="10355273at2759"/>
<comment type="caution">
    <text evidence="1">The sequence shown here is derived from an EMBL/GenBank/DDBJ whole genome shotgun (WGS) entry which is preliminary data.</text>
</comment>
<name>A0A9W9CTS0_9PEZI</name>
<proteinExistence type="predicted"/>
<dbReference type="Proteomes" id="UP001140453">
    <property type="component" value="Unassembled WGS sequence"/>
</dbReference>
<organism evidence="1 2">
    <name type="scientific">Gnomoniopsis smithogilvyi</name>
    <dbReference type="NCBI Taxonomy" id="1191159"/>
    <lineage>
        <taxon>Eukaryota</taxon>
        <taxon>Fungi</taxon>
        <taxon>Dikarya</taxon>
        <taxon>Ascomycota</taxon>
        <taxon>Pezizomycotina</taxon>
        <taxon>Sordariomycetes</taxon>
        <taxon>Sordariomycetidae</taxon>
        <taxon>Diaporthales</taxon>
        <taxon>Gnomoniaceae</taxon>
        <taxon>Gnomoniopsis</taxon>
    </lineage>
</organism>
<sequence>MMSLSPVMKDHVARLSEEMLDLEHDKRKLTKGLRLAHDDCCQHKIYYAYLLKKQELFVKHIRAQREELYNAVMSGDATRIAKIEVKMIASNKKAYEIQLQIPTRLKHFTEAIKREQEYEEAICSIRHRMILKSEEIHKYRPCEIFLCDHCRGKTEKRLCKQTRRRYKEEVEGMYEEAKQSQSMMSRVFSKMRQMSF</sequence>
<gene>
    <name evidence="1" type="ORF">N0V93_009520</name>
</gene>
<dbReference type="EMBL" id="JAPEVB010000006">
    <property type="protein sequence ID" value="KAJ4386622.1"/>
    <property type="molecule type" value="Genomic_DNA"/>
</dbReference>
<protein>
    <submittedName>
        <fullName evidence="1">Uncharacterized protein</fullName>
    </submittedName>
</protein>
<dbReference type="AlphaFoldDB" id="A0A9W9CTS0"/>
<accession>A0A9W9CTS0</accession>
<reference evidence="1" key="1">
    <citation type="submission" date="2022-10" db="EMBL/GenBank/DDBJ databases">
        <title>Tapping the CABI collections for fungal endophytes: first genome assemblies for Collariella, Neodidymelliopsis, Ascochyta clinopodiicola, Didymella pomorum, Didymosphaeria variabile, Neocosmospora piperis and Neocucurbitaria cava.</title>
        <authorList>
            <person name="Hill R."/>
        </authorList>
    </citation>
    <scope>NUCLEOTIDE SEQUENCE</scope>
    <source>
        <strain evidence="1">IMI 355082</strain>
    </source>
</reference>
<keyword evidence="2" id="KW-1185">Reference proteome</keyword>